<reference evidence="3 4" key="1">
    <citation type="journal article" date="2018" name="Front. Plant Sci.">
        <title>Red Clover (Trifolium pratense) and Zigzag Clover (T. medium) - A Picture of Genomic Similarities and Differences.</title>
        <authorList>
            <person name="Dluhosova J."/>
            <person name="Istvanek J."/>
            <person name="Nedelnik J."/>
            <person name="Repkova J."/>
        </authorList>
    </citation>
    <scope>NUCLEOTIDE SEQUENCE [LARGE SCALE GENOMIC DNA]</scope>
    <source>
        <strain evidence="4">cv. 10/8</strain>
        <tissue evidence="3">Leaf</tissue>
    </source>
</reference>
<feature type="domain" description="Putative plant transposon protein" evidence="2">
    <location>
        <begin position="86"/>
        <end position="203"/>
    </location>
</feature>
<organism evidence="3 4">
    <name type="scientific">Trifolium medium</name>
    <dbReference type="NCBI Taxonomy" id="97028"/>
    <lineage>
        <taxon>Eukaryota</taxon>
        <taxon>Viridiplantae</taxon>
        <taxon>Streptophyta</taxon>
        <taxon>Embryophyta</taxon>
        <taxon>Tracheophyta</taxon>
        <taxon>Spermatophyta</taxon>
        <taxon>Magnoliopsida</taxon>
        <taxon>eudicotyledons</taxon>
        <taxon>Gunneridae</taxon>
        <taxon>Pentapetalae</taxon>
        <taxon>rosids</taxon>
        <taxon>fabids</taxon>
        <taxon>Fabales</taxon>
        <taxon>Fabaceae</taxon>
        <taxon>Papilionoideae</taxon>
        <taxon>50 kb inversion clade</taxon>
        <taxon>NPAAA clade</taxon>
        <taxon>Hologalegina</taxon>
        <taxon>IRL clade</taxon>
        <taxon>Trifolieae</taxon>
        <taxon>Trifolium</taxon>
    </lineage>
</organism>
<dbReference type="InterPro" id="IPR046796">
    <property type="entry name" value="Transposase_32_dom"/>
</dbReference>
<evidence type="ECO:0000313" key="3">
    <source>
        <dbReference type="EMBL" id="MCI21344.1"/>
    </source>
</evidence>
<keyword evidence="4" id="KW-1185">Reference proteome</keyword>
<feature type="non-terminal residue" evidence="3">
    <location>
        <position position="204"/>
    </location>
</feature>
<comment type="caution">
    <text evidence="3">The sequence shown here is derived from an EMBL/GenBank/DDBJ whole genome shotgun (WGS) entry which is preliminary data.</text>
</comment>
<evidence type="ECO:0000313" key="4">
    <source>
        <dbReference type="Proteomes" id="UP000265520"/>
    </source>
</evidence>
<name>A0A392QB23_9FABA</name>
<protein>
    <submittedName>
        <fullName evidence="3">Envelope-like protein</fullName>
    </submittedName>
</protein>
<dbReference type="Proteomes" id="UP000265520">
    <property type="component" value="Unassembled WGS sequence"/>
</dbReference>
<feature type="compositionally biased region" description="Acidic residues" evidence="1">
    <location>
        <begin position="1"/>
        <end position="15"/>
    </location>
</feature>
<dbReference type="AlphaFoldDB" id="A0A392QB23"/>
<feature type="compositionally biased region" description="Polar residues" evidence="1">
    <location>
        <begin position="19"/>
        <end position="30"/>
    </location>
</feature>
<evidence type="ECO:0000256" key="1">
    <source>
        <dbReference type="SAM" id="MobiDB-lite"/>
    </source>
</evidence>
<dbReference type="EMBL" id="LXQA010124425">
    <property type="protein sequence ID" value="MCI21344.1"/>
    <property type="molecule type" value="Genomic_DNA"/>
</dbReference>
<proteinExistence type="predicted"/>
<dbReference type="Pfam" id="PF20167">
    <property type="entry name" value="Transposase_32"/>
    <property type="match status" value="1"/>
</dbReference>
<feature type="non-terminal residue" evidence="3">
    <location>
        <position position="1"/>
    </location>
</feature>
<sequence>EPSSEFEPDDEDDVLDIMSSPTKRSGTKKASASVPHAPMDNVSFHSETSEQKWKYVFQRRIATERELTTEALDCKEIMDLLKSAELMKTITEIGRCFEKLVREFIVNITEDCNNEGSNDYHKVYVRGKRINFSNTIVNEFLGRNKDAESNKVPSIDKIVQEITAKQLKHWPKKGLLPAGKLSIKYAILNKIGATNWAPTNHSTG</sequence>
<accession>A0A392QB23</accession>
<feature type="region of interest" description="Disordered" evidence="1">
    <location>
        <begin position="1"/>
        <end position="45"/>
    </location>
</feature>
<evidence type="ECO:0000259" key="2">
    <source>
        <dbReference type="Pfam" id="PF20167"/>
    </source>
</evidence>